<feature type="compositionally biased region" description="Polar residues" evidence="1">
    <location>
        <begin position="407"/>
        <end position="421"/>
    </location>
</feature>
<feature type="transmembrane region" description="Helical" evidence="2">
    <location>
        <begin position="154"/>
        <end position="173"/>
    </location>
</feature>
<evidence type="ECO:0000313" key="5">
    <source>
        <dbReference type="Proteomes" id="UP000094527"/>
    </source>
</evidence>
<feature type="compositionally biased region" description="Polar residues" evidence="1">
    <location>
        <begin position="363"/>
        <end position="374"/>
    </location>
</feature>
<dbReference type="GO" id="GO:0016020">
    <property type="term" value="C:membrane"/>
    <property type="evidence" value="ECO:0007669"/>
    <property type="project" value="TreeGrafter"/>
</dbReference>
<feature type="compositionally biased region" description="Polar residues" evidence="1">
    <location>
        <begin position="288"/>
        <end position="311"/>
    </location>
</feature>
<keyword evidence="2" id="KW-1133">Transmembrane helix</keyword>
<feature type="domain" description="TMEM131L fifth Ig-like" evidence="3">
    <location>
        <begin position="69"/>
        <end position="119"/>
    </location>
</feature>
<feature type="compositionally biased region" description="Low complexity" evidence="1">
    <location>
        <begin position="845"/>
        <end position="859"/>
    </location>
</feature>
<feature type="compositionally biased region" description="Low complexity" evidence="1">
    <location>
        <begin position="382"/>
        <end position="394"/>
    </location>
</feature>
<dbReference type="Pfam" id="PF24501">
    <property type="entry name" value="Ig_TMEM131L_5"/>
    <property type="match status" value="1"/>
</dbReference>
<feature type="compositionally biased region" description="Basic and acidic residues" evidence="1">
    <location>
        <begin position="808"/>
        <end position="818"/>
    </location>
</feature>
<feature type="compositionally biased region" description="Polar residues" evidence="1">
    <location>
        <begin position="575"/>
        <end position="614"/>
    </location>
</feature>
<dbReference type="InterPro" id="IPR039877">
    <property type="entry name" value="TMEM131-like"/>
</dbReference>
<accession>A0A1D2N4C0</accession>
<feature type="compositionally biased region" description="Low complexity" evidence="1">
    <location>
        <begin position="338"/>
        <end position="350"/>
    </location>
</feature>
<keyword evidence="2" id="KW-0472">Membrane</keyword>
<evidence type="ECO:0000313" key="4">
    <source>
        <dbReference type="EMBL" id="ODN00127.1"/>
    </source>
</evidence>
<feature type="compositionally biased region" description="Low complexity" evidence="1">
    <location>
        <begin position="879"/>
        <end position="899"/>
    </location>
</feature>
<feature type="compositionally biased region" description="Low complexity" evidence="1">
    <location>
        <begin position="226"/>
        <end position="260"/>
    </location>
</feature>
<protein>
    <submittedName>
        <fullName evidence="4">Transmembrane protein</fullName>
    </submittedName>
</protein>
<dbReference type="PANTHER" id="PTHR22050:SF0">
    <property type="entry name" value="TRANSMEMBRANE PROTEIN 131 HOMOLOG"/>
    <property type="match status" value="1"/>
</dbReference>
<keyword evidence="2 4" id="KW-0812">Transmembrane</keyword>
<dbReference type="OrthoDB" id="168404at2759"/>
<feature type="compositionally biased region" description="Basic and acidic residues" evidence="1">
    <location>
        <begin position="452"/>
        <end position="482"/>
    </location>
</feature>
<evidence type="ECO:0000256" key="1">
    <source>
        <dbReference type="SAM" id="MobiDB-lite"/>
    </source>
</evidence>
<dbReference type="STRING" id="48709.A0A1D2N4C0"/>
<evidence type="ECO:0000256" key="2">
    <source>
        <dbReference type="SAM" id="Phobius"/>
    </source>
</evidence>
<feature type="compositionally biased region" description="Polar residues" evidence="1">
    <location>
        <begin position="867"/>
        <end position="878"/>
    </location>
</feature>
<dbReference type="PANTHER" id="PTHR22050">
    <property type="entry name" value="RW1 PROTEIN HOMOLOG"/>
    <property type="match status" value="1"/>
</dbReference>
<dbReference type="Proteomes" id="UP000094527">
    <property type="component" value="Unassembled WGS sequence"/>
</dbReference>
<gene>
    <name evidence="4" type="ORF">Ocin01_06559</name>
</gene>
<dbReference type="EMBL" id="LJIJ01000232">
    <property type="protein sequence ID" value="ODN00127.1"/>
    <property type="molecule type" value="Genomic_DNA"/>
</dbReference>
<feature type="compositionally biased region" description="Polar residues" evidence="1">
    <location>
        <begin position="774"/>
        <end position="804"/>
    </location>
</feature>
<name>A0A1D2N4C0_ORCCI</name>
<dbReference type="InterPro" id="IPR055437">
    <property type="entry name" value="TMEM131L_Ig_5"/>
</dbReference>
<feature type="compositionally biased region" description="Basic and acidic residues" evidence="1">
    <location>
        <begin position="425"/>
        <end position="439"/>
    </location>
</feature>
<feature type="compositionally biased region" description="Polar residues" evidence="1">
    <location>
        <begin position="723"/>
        <end position="742"/>
    </location>
</feature>
<feature type="region of interest" description="Disordered" evidence="1">
    <location>
        <begin position="512"/>
        <end position="540"/>
    </location>
</feature>
<feature type="region of interest" description="Disordered" evidence="1">
    <location>
        <begin position="845"/>
        <end position="909"/>
    </location>
</feature>
<evidence type="ECO:0000259" key="3">
    <source>
        <dbReference type="Pfam" id="PF24501"/>
    </source>
</evidence>
<feature type="region of interest" description="Disordered" evidence="1">
    <location>
        <begin position="218"/>
        <end position="485"/>
    </location>
</feature>
<organism evidence="4 5">
    <name type="scientific">Orchesella cincta</name>
    <name type="common">Springtail</name>
    <name type="synonym">Podura cincta</name>
    <dbReference type="NCBI Taxonomy" id="48709"/>
    <lineage>
        <taxon>Eukaryota</taxon>
        <taxon>Metazoa</taxon>
        <taxon>Ecdysozoa</taxon>
        <taxon>Arthropoda</taxon>
        <taxon>Hexapoda</taxon>
        <taxon>Collembola</taxon>
        <taxon>Entomobryomorpha</taxon>
        <taxon>Entomobryoidea</taxon>
        <taxon>Orchesellidae</taxon>
        <taxon>Orchesellinae</taxon>
        <taxon>Orchesella</taxon>
    </lineage>
</organism>
<feature type="region of interest" description="Disordered" evidence="1">
    <location>
        <begin position="722"/>
        <end position="742"/>
    </location>
</feature>
<comment type="caution">
    <text evidence="4">The sequence shown here is derived from an EMBL/GenBank/DDBJ whole genome shotgun (WGS) entry which is preliminary data.</text>
</comment>
<reference evidence="4 5" key="1">
    <citation type="journal article" date="2016" name="Genome Biol. Evol.">
        <title>Gene Family Evolution Reflects Adaptation to Soil Environmental Stressors in the Genome of the Collembolan Orchesella cincta.</title>
        <authorList>
            <person name="Faddeeva-Vakhrusheva A."/>
            <person name="Derks M.F."/>
            <person name="Anvar S.Y."/>
            <person name="Agamennone V."/>
            <person name="Suring W."/>
            <person name="Smit S."/>
            <person name="van Straalen N.M."/>
            <person name="Roelofs D."/>
        </authorList>
    </citation>
    <scope>NUCLEOTIDE SEQUENCE [LARGE SCALE GENOMIC DNA]</scope>
    <source>
        <tissue evidence="4">Mixed pool</tissue>
    </source>
</reference>
<proteinExistence type="predicted"/>
<sequence>MSSLEGVLHVPLFSGLAEPMNKYVPPQLTVRRSFIARNIGEIPLDIRILEIYPPQNSIWYLAFGGSFSQGDSCEGYGFRILNCHPFTLQPNHTHSIDIAFTPDFTMSKVVRSLRLVDSTGGEFNYSLVAMVPSKMLSICSSVISRPTWEPLLKIFLLIGVFVALIAAGLMAYVEAGSIVSNTVVATVRTEQAKNETKEHTSKLDLKAVYDKVENRFKRNQKESARSVSSNNVSSSSTGNGSGGKNSVVANSVLSNSNSALRNRRTKKGGLDYTNNLTVSSKLFDKNGQKSSSPPVEDVTVTSGSPSSNSGIGFSKKDKENSPSSGTGSSGSGKKKKSPGAQQNAQNNNQNTSHLPGGKKKGGSIQNVCLVTGNKNSKEQEDTSSTTTESSNSDDFYIPPSSEKKGTGKNQNSQDSSSATSQNKSAKKDKSDKKKNDANKGNDGLGLDATFLKADEKKNKRKEQTTTDTSKADGKISPRHDMSLWDSPQYPVGDGLSEMAAQTEAFILHRPNKKSSSTEHLVGNGVAGGTDRNPRNSNSPQFSQVLQLTNNFQAQQFHSNSNPNARHRRPGIIGQSRYNPTVSTGLSPTQPLFQNGHHSGVQTARQHTPPSRTLSNPNAIPNNVNNWGADILPDNGCDIWSRKNSLKSGLAQTFSSVAGTPSSNAHSDMPMYSTTGNMMPTYASIFDGFPPSSSPALTNRNAEDGGYFSLGSGGNQPNIAGVPTSGSAYGNGSGNPTRNASNDRSQVFNLGMELFNNLLPMNSAGYDPSTSFRSPVYSSAGRSQVSQAPSGSSATMQNHSASHNYLQRMRSEPPNRDDARAFPAAAKNWSDLGYFDVDSIGLMGSSNNSSRLLSRPSESPAGMDSTKTENNGNVTWPSVGSTATSSAALTSGTSGTSDSLSNDRTGLFPDWGPLSSAPANSVQNVSEIWEPNIGSTIPNEAKWPTSFDNSGTSTNSYSETAAVGSVTRSGLGNLGFRQRTADNVPQSHREVEAGLGFNPFTSDIWNQNHTESNWNASTSSYHYNNHD</sequence>
<feature type="region of interest" description="Disordered" evidence="1">
    <location>
        <begin position="556"/>
        <end position="618"/>
    </location>
</feature>
<keyword evidence="5" id="KW-1185">Reference proteome</keyword>
<feature type="region of interest" description="Disordered" evidence="1">
    <location>
        <begin position="774"/>
        <end position="818"/>
    </location>
</feature>
<dbReference type="AlphaFoldDB" id="A0A1D2N4C0"/>